<dbReference type="InterPro" id="IPR000305">
    <property type="entry name" value="GIY-YIG_endonuc"/>
</dbReference>
<dbReference type="SUPFAM" id="SSF82771">
    <property type="entry name" value="GIY-YIG endonuclease"/>
    <property type="match status" value="1"/>
</dbReference>
<organism evidence="3 4">
    <name type="scientific">Candidatus Gottesmanbacteria bacterium GW2011_GWB1_49_7</name>
    <dbReference type="NCBI Taxonomy" id="1618448"/>
    <lineage>
        <taxon>Bacteria</taxon>
        <taxon>Candidatus Gottesmaniibacteriota</taxon>
    </lineage>
</organism>
<proteinExistence type="inferred from homology"/>
<comment type="caution">
    <text evidence="3">The sequence shown here is derived from an EMBL/GenBank/DDBJ whole genome shotgun (WGS) entry which is preliminary data.</text>
</comment>
<dbReference type="Proteomes" id="UP000034588">
    <property type="component" value="Unassembled WGS sequence"/>
</dbReference>
<dbReference type="PANTHER" id="PTHR34477:SF1">
    <property type="entry name" value="UPF0213 PROTEIN YHBQ"/>
    <property type="match status" value="1"/>
</dbReference>
<reference evidence="3 4" key="1">
    <citation type="journal article" date="2015" name="Nature">
        <title>rRNA introns, odd ribosomes, and small enigmatic genomes across a large radiation of phyla.</title>
        <authorList>
            <person name="Brown C.T."/>
            <person name="Hug L.A."/>
            <person name="Thomas B.C."/>
            <person name="Sharon I."/>
            <person name="Castelle C.J."/>
            <person name="Singh A."/>
            <person name="Wilkins M.J."/>
            <person name="Williams K.H."/>
            <person name="Banfield J.F."/>
        </authorList>
    </citation>
    <scope>NUCLEOTIDE SEQUENCE [LARGE SCALE GENOMIC DNA]</scope>
</reference>
<sequence length="87" mass="10440">MFWVYVLYSLKDRRLYVGQTVNLEKRLALHNRGMVAATKFRRPLKLVHSETYPTRREAMERESFLKSLWASRFKKFLLAKLQKCGTM</sequence>
<dbReference type="Gene3D" id="3.40.1440.10">
    <property type="entry name" value="GIY-YIG endonuclease"/>
    <property type="match status" value="1"/>
</dbReference>
<dbReference type="PROSITE" id="PS50164">
    <property type="entry name" value="GIY_YIG"/>
    <property type="match status" value="1"/>
</dbReference>
<dbReference type="InterPro" id="IPR050190">
    <property type="entry name" value="UPF0213_domain"/>
</dbReference>
<accession>A0A0G1VUN7</accession>
<dbReference type="AlphaFoldDB" id="A0A0G1VUN7"/>
<dbReference type="Pfam" id="PF01541">
    <property type="entry name" value="GIY-YIG"/>
    <property type="match status" value="1"/>
</dbReference>
<name>A0A0G1VUN7_9BACT</name>
<evidence type="ECO:0000313" key="4">
    <source>
        <dbReference type="Proteomes" id="UP000034588"/>
    </source>
</evidence>
<feature type="domain" description="GIY-YIG" evidence="2">
    <location>
        <begin position="1"/>
        <end position="75"/>
    </location>
</feature>
<dbReference type="InterPro" id="IPR035901">
    <property type="entry name" value="GIY-YIG_endonuc_sf"/>
</dbReference>
<evidence type="ECO:0000256" key="1">
    <source>
        <dbReference type="ARBA" id="ARBA00007435"/>
    </source>
</evidence>
<evidence type="ECO:0000259" key="2">
    <source>
        <dbReference type="PROSITE" id="PS50164"/>
    </source>
</evidence>
<protein>
    <submittedName>
        <fullName evidence="3">Excinuclease ABCsubunit C domain-containing protein</fullName>
    </submittedName>
</protein>
<comment type="similarity">
    <text evidence="1">Belongs to the UPF0213 family.</text>
</comment>
<gene>
    <name evidence="3" type="ORF">UY48_C0047G0002</name>
</gene>
<dbReference type="CDD" id="cd10449">
    <property type="entry name" value="GIY-YIG_SLX1_like"/>
    <property type="match status" value="1"/>
</dbReference>
<evidence type="ECO:0000313" key="3">
    <source>
        <dbReference type="EMBL" id="KKW10156.1"/>
    </source>
</evidence>
<dbReference type="SMART" id="SM00465">
    <property type="entry name" value="GIYc"/>
    <property type="match status" value="1"/>
</dbReference>
<dbReference type="EMBL" id="LCQD01000047">
    <property type="protein sequence ID" value="KKW10156.1"/>
    <property type="molecule type" value="Genomic_DNA"/>
</dbReference>
<dbReference type="PANTHER" id="PTHR34477">
    <property type="entry name" value="UPF0213 PROTEIN YHBQ"/>
    <property type="match status" value="1"/>
</dbReference>